<feature type="region of interest" description="Disordered" evidence="1">
    <location>
        <begin position="526"/>
        <end position="548"/>
    </location>
</feature>
<feature type="domain" description="CHAT" evidence="2">
    <location>
        <begin position="786"/>
        <end position="1088"/>
    </location>
</feature>
<protein>
    <recommendedName>
        <fullName evidence="2">CHAT domain-containing protein</fullName>
    </recommendedName>
</protein>
<evidence type="ECO:0000313" key="4">
    <source>
        <dbReference type="Proteomes" id="UP000235672"/>
    </source>
</evidence>
<keyword evidence="4" id="KW-1185">Reference proteome</keyword>
<evidence type="ECO:0000313" key="3">
    <source>
        <dbReference type="EMBL" id="PMD12839.1"/>
    </source>
</evidence>
<accession>A0A2J6PFV1</accession>
<sequence length="1094" mass="122687">MNLVKILNQRIHNINEIAQNIEMYEIFERKHQHKHPKITLPVVQEILAGLRKSLYPQHGEARSELGGLGSDIGTAYNLRRHISSTEPNEETLRFKDVIDEQDKADGEFDLLYGFFSQPIKVIVPKILHKLVTEESRSAMITEDSLTRIFGFGGNTKSTALDEFIKLDGQQMLQKLVGTAGSPVLRAEWLERRPVLKEWLLKASHPKLPLRQCLWECKQKVAKTVKAGSTRPNLITESDISSSQFFNTIHELVSAIEERVSLDEAKLGYGLDYFERQSQTTGSLRPMYYIGLFSSSRVSGQKPSATSLSYLKHAEDLAREYLAHWKSMKNYVYIAMMSINIATIAQYRIECGILTEVAVIKETLDEALRLLEEVEVLFGTTLCDVDLSHSLVSLKMKVYVGSRMDIWTVGDLALRLLLSASQSIQKMAGGVDDSASAADQQELAMRLWQWVQRGKARALAQGMDLENVVPDSLLIAIRDSMSKVRESRGSEDTDALETVRWQTTSAVPLELLSEVREFLKESNSAVPELPAKLSTQEAAHSTTQAKPRPTLEDAISLSRDFQSSKAIVEKIQNLEHTQTEVEKKLQEELAELSERIAANPELHTVLRIAGFLNREAELLHSIKSEALPEQFQERFQSRIDLQRLRQEMRSEPLLQEMLRIREGRPLSNDDLHKIAAGRNGKAVFVDWFSTTNSVDMKEKVYMIVWRNGDCKLIDLNTELEMPRRAINQFFNCKNTHLPDIRLTPLEAMDENMIPNRSNIEVDNQPVVDCMDLIRPLFDSSLVEPEDLLVLSVTEGFNNFPLHAIDDGELGPLILYHPVVYVPSLSVLHKYYWSQHSSSKAHKPSKEASPRSLVLGGIVSNKPKFGYGVPAVTKIGTLVNAQKTFAGSEATLANFHANVETAELLHIHLHTNYPVAKNDAASFVTDVKEDKEFTASPLNQAIMFNSAVPDSYHMLTAGEILELKLSRGAHLNLVACASGRQGMLESGFGGVSRRTDEVMGLVPAFLFAGVGSVGSSLWAIEDEVGGVFGVLVFGEIMREVERVKKGFVREGEGEGRRRWVDLAGAYRRAVLEMRRIYGAPSAWAAFVLSGYWEFEA</sequence>
<evidence type="ECO:0000256" key="1">
    <source>
        <dbReference type="SAM" id="MobiDB-lite"/>
    </source>
</evidence>
<dbReference type="InterPro" id="IPR024983">
    <property type="entry name" value="CHAT_dom"/>
</dbReference>
<dbReference type="Proteomes" id="UP000235672">
    <property type="component" value="Unassembled WGS sequence"/>
</dbReference>
<feature type="compositionally biased region" description="Polar residues" evidence="1">
    <location>
        <begin position="532"/>
        <end position="544"/>
    </location>
</feature>
<gene>
    <name evidence="3" type="ORF">NA56DRAFT_756272</name>
</gene>
<dbReference type="AlphaFoldDB" id="A0A2J6PFV1"/>
<evidence type="ECO:0000259" key="2">
    <source>
        <dbReference type="Pfam" id="PF12770"/>
    </source>
</evidence>
<dbReference type="OrthoDB" id="9991317at2759"/>
<dbReference type="EMBL" id="KZ613541">
    <property type="protein sequence ID" value="PMD12839.1"/>
    <property type="molecule type" value="Genomic_DNA"/>
</dbReference>
<organism evidence="3 4">
    <name type="scientific">Hyaloscypha hepaticicola</name>
    <dbReference type="NCBI Taxonomy" id="2082293"/>
    <lineage>
        <taxon>Eukaryota</taxon>
        <taxon>Fungi</taxon>
        <taxon>Dikarya</taxon>
        <taxon>Ascomycota</taxon>
        <taxon>Pezizomycotina</taxon>
        <taxon>Leotiomycetes</taxon>
        <taxon>Helotiales</taxon>
        <taxon>Hyaloscyphaceae</taxon>
        <taxon>Hyaloscypha</taxon>
    </lineage>
</organism>
<dbReference type="Pfam" id="PF12770">
    <property type="entry name" value="CHAT"/>
    <property type="match status" value="1"/>
</dbReference>
<proteinExistence type="predicted"/>
<name>A0A2J6PFV1_9HELO</name>
<reference evidence="3 4" key="1">
    <citation type="submission" date="2016-05" db="EMBL/GenBank/DDBJ databases">
        <title>A degradative enzymes factory behind the ericoid mycorrhizal symbiosis.</title>
        <authorList>
            <consortium name="DOE Joint Genome Institute"/>
            <person name="Martino E."/>
            <person name="Morin E."/>
            <person name="Grelet G."/>
            <person name="Kuo A."/>
            <person name="Kohler A."/>
            <person name="Daghino S."/>
            <person name="Barry K."/>
            <person name="Choi C."/>
            <person name="Cichocki N."/>
            <person name="Clum A."/>
            <person name="Copeland A."/>
            <person name="Hainaut M."/>
            <person name="Haridas S."/>
            <person name="Labutti K."/>
            <person name="Lindquist E."/>
            <person name="Lipzen A."/>
            <person name="Khouja H.-R."/>
            <person name="Murat C."/>
            <person name="Ohm R."/>
            <person name="Olson A."/>
            <person name="Spatafora J."/>
            <person name="Veneault-Fourrey C."/>
            <person name="Henrissat B."/>
            <person name="Grigoriev I."/>
            <person name="Martin F."/>
            <person name="Perotto S."/>
        </authorList>
    </citation>
    <scope>NUCLEOTIDE SEQUENCE [LARGE SCALE GENOMIC DNA]</scope>
    <source>
        <strain evidence="3 4">UAMH 7357</strain>
    </source>
</reference>